<organism evidence="2">
    <name type="scientific">Oedogonium capilliforme</name>
    <dbReference type="NCBI Taxonomy" id="2831087"/>
    <lineage>
        <taxon>Eukaryota</taxon>
        <taxon>Viridiplantae</taxon>
        <taxon>Chlorophyta</taxon>
        <taxon>core chlorophytes</taxon>
        <taxon>Chlorophyceae</taxon>
        <taxon>OCC clade</taxon>
        <taxon>Oedogoniales</taxon>
        <taxon>Oedogoniaceae</taxon>
        <taxon>Oedogonium</taxon>
    </lineage>
</organism>
<evidence type="ECO:0000259" key="1">
    <source>
        <dbReference type="PROSITE" id="PS50164"/>
    </source>
</evidence>
<dbReference type="Pfam" id="PF01541">
    <property type="entry name" value="GIY-YIG"/>
    <property type="match status" value="2"/>
</dbReference>
<keyword evidence="2" id="KW-0255">Endonuclease</keyword>
<reference evidence="2" key="1">
    <citation type="submission" date="2020-11" db="EMBL/GenBank/DDBJ databases">
        <authorList>
            <person name="Qian X."/>
        </authorList>
    </citation>
    <scope>NUCLEOTIDE SEQUENCE</scope>
    <source>
        <strain evidence="2">269-2_chl</strain>
    </source>
</reference>
<dbReference type="NCBIfam" id="TIGR01453">
    <property type="entry name" value="grpIintron_endo"/>
    <property type="match status" value="1"/>
</dbReference>
<feature type="domain" description="GIY-YIG" evidence="1">
    <location>
        <begin position="26"/>
        <end position="103"/>
    </location>
</feature>
<keyword evidence="2" id="KW-0540">Nuclease</keyword>
<proteinExistence type="predicted"/>
<dbReference type="SMART" id="SM00465">
    <property type="entry name" value="GIYc"/>
    <property type="match status" value="2"/>
</dbReference>
<evidence type="ECO:0000313" key="2">
    <source>
        <dbReference type="EMBL" id="QUO99168.1"/>
    </source>
</evidence>
<dbReference type="SUPFAM" id="SSF64496">
    <property type="entry name" value="DNA-binding domain of intron-encoded endonucleases"/>
    <property type="match status" value="1"/>
</dbReference>
<keyword evidence="2" id="KW-0378">Hydrolase</keyword>
<dbReference type="EMBL" id="MW250874">
    <property type="protein sequence ID" value="QUO99131.1"/>
    <property type="molecule type" value="Genomic_DNA"/>
</dbReference>
<dbReference type="InterPro" id="IPR006350">
    <property type="entry name" value="Intron_endoG1"/>
</dbReference>
<sequence length="393" mass="45781">MISFPHCNLPVIKYDVFKLETKKLYNTPGIYAWRCKINNKYLVGETINLKNRIPNHLTYLKNGEANKKFLKDFTKYGPENFELIIYEEGSSCGDFMYRKQIEKQLSTELSLLGLCYNSITCETHTERPKGEFPSSPGVYCIRCVVNNARYYGETEQRRGLAGRISKWKSKLRANKEKILSMQEDWNFFGEENFEFLVIEEGPEWLDKEKRLKREEELCSLHVQEGGVLYNVFMKQKRPPSIPLKSKEVTLRNQTKEFRSYISTINKGRENVNRKAVFAESNIYLSIQEAAESLNISPVLVRKKIQKQLYRYATTEEIQQEKERRTTLNVGPIRLETMKKQKGQAKRCRIHGVDFNSLSEAALSLGISVQAISKNLSEKREGYFFIDEHGNPME</sequence>
<name>A0A8E5I502_9CHLO</name>
<gene>
    <name evidence="2" type="primary">orf393</name>
</gene>
<dbReference type="AlphaFoldDB" id="A0A8E5I502"/>
<dbReference type="Gene3D" id="3.40.1440.10">
    <property type="entry name" value="GIY-YIG endonuclease"/>
    <property type="match status" value="2"/>
</dbReference>
<dbReference type="InterPro" id="IPR035901">
    <property type="entry name" value="GIY-YIG_endonuc_sf"/>
</dbReference>
<accession>A0A8E5I502</accession>
<protein>
    <submittedName>
        <fullName evidence="2">Putative GIY-YIG homing endonuclease</fullName>
    </submittedName>
</protein>
<dbReference type="EMBL" id="MW250874">
    <property type="protein sequence ID" value="QUO99168.1"/>
    <property type="molecule type" value="Genomic_DNA"/>
</dbReference>
<keyword evidence="2" id="KW-0934">Plastid</keyword>
<dbReference type="InterPro" id="IPR000305">
    <property type="entry name" value="GIY-YIG_endonuc"/>
</dbReference>
<geneLocation type="plastid" evidence="2"/>
<dbReference type="SUPFAM" id="SSF82771">
    <property type="entry name" value="GIY-YIG endonuclease"/>
    <property type="match status" value="2"/>
</dbReference>
<dbReference type="GO" id="GO:0004519">
    <property type="term" value="F:endonuclease activity"/>
    <property type="evidence" value="ECO:0007669"/>
    <property type="project" value="UniProtKB-KW"/>
</dbReference>
<dbReference type="PROSITE" id="PS50164">
    <property type="entry name" value="GIY_YIG"/>
    <property type="match status" value="1"/>
</dbReference>